<dbReference type="InterPro" id="IPR039420">
    <property type="entry name" value="WalR-like"/>
</dbReference>
<dbReference type="Gene3D" id="3.40.50.2300">
    <property type="match status" value="1"/>
</dbReference>
<dbReference type="PROSITE" id="PS51755">
    <property type="entry name" value="OMPR_PHOB"/>
    <property type="match status" value="1"/>
</dbReference>
<reference evidence="8" key="1">
    <citation type="submission" date="2022-02" db="EMBL/GenBank/DDBJ databases">
        <title>Coral-associated bacteria.</title>
        <authorList>
            <person name="Tang K."/>
            <person name="Wang X."/>
        </authorList>
    </citation>
    <scope>NUCLEOTIDE SEQUENCE</scope>
    <source>
        <strain evidence="8">SCSIO 43006</strain>
    </source>
</reference>
<evidence type="ECO:0000256" key="2">
    <source>
        <dbReference type="ARBA" id="ARBA00023125"/>
    </source>
</evidence>
<dbReference type="Pfam" id="PF00486">
    <property type="entry name" value="Trans_reg_C"/>
    <property type="match status" value="1"/>
</dbReference>
<dbReference type="Gene3D" id="1.10.10.10">
    <property type="entry name" value="Winged helix-like DNA-binding domain superfamily/Winged helix DNA-binding domain"/>
    <property type="match status" value="1"/>
</dbReference>
<protein>
    <submittedName>
        <fullName evidence="8">Response regulator transcription factor</fullName>
    </submittedName>
</protein>
<evidence type="ECO:0000256" key="4">
    <source>
        <dbReference type="PROSITE-ProRule" id="PRU00169"/>
    </source>
</evidence>
<dbReference type="CDD" id="cd00383">
    <property type="entry name" value="trans_reg_C"/>
    <property type="match status" value="1"/>
</dbReference>
<evidence type="ECO:0000256" key="1">
    <source>
        <dbReference type="ARBA" id="ARBA00023015"/>
    </source>
</evidence>
<keyword evidence="9" id="KW-1185">Reference proteome</keyword>
<dbReference type="SMART" id="SM00448">
    <property type="entry name" value="REC"/>
    <property type="match status" value="1"/>
</dbReference>
<accession>A0ABY4VE02</accession>
<proteinExistence type="predicted"/>
<dbReference type="PROSITE" id="PS50110">
    <property type="entry name" value="RESPONSE_REGULATORY"/>
    <property type="match status" value="1"/>
</dbReference>
<dbReference type="Gene3D" id="6.10.250.690">
    <property type="match status" value="1"/>
</dbReference>
<keyword evidence="3" id="KW-0804">Transcription</keyword>
<keyword evidence="1" id="KW-0805">Transcription regulation</keyword>
<evidence type="ECO:0000256" key="3">
    <source>
        <dbReference type="ARBA" id="ARBA00023163"/>
    </source>
</evidence>
<evidence type="ECO:0000313" key="8">
    <source>
        <dbReference type="EMBL" id="USD21090.1"/>
    </source>
</evidence>
<evidence type="ECO:0000256" key="5">
    <source>
        <dbReference type="PROSITE-ProRule" id="PRU01091"/>
    </source>
</evidence>
<organism evidence="8 9">
    <name type="scientific">Microbulbifer variabilis</name>
    <dbReference type="NCBI Taxonomy" id="266805"/>
    <lineage>
        <taxon>Bacteria</taxon>
        <taxon>Pseudomonadati</taxon>
        <taxon>Pseudomonadota</taxon>
        <taxon>Gammaproteobacteria</taxon>
        <taxon>Cellvibrionales</taxon>
        <taxon>Microbulbiferaceae</taxon>
        <taxon>Microbulbifer</taxon>
    </lineage>
</organism>
<dbReference type="SUPFAM" id="SSF52172">
    <property type="entry name" value="CheY-like"/>
    <property type="match status" value="1"/>
</dbReference>
<keyword evidence="4" id="KW-0597">Phosphoprotein</keyword>
<dbReference type="PANTHER" id="PTHR48111">
    <property type="entry name" value="REGULATOR OF RPOS"/>
    <property type="match status" value="1"/>
</dbReference>
<dbReference type="Proteomes" id="UP001055658">
    <property type="component" value="Chromosome"/>
</dbReference>
<feature type="domain" description="OmpR/PhoB-type" evidence="7">
    <location>
        <begin position="124"/>
        <end position="218"/>
    </location>
</feature>
<feature type="DNA-binding region" description="OmpR/PhoB-type" evidence="5">
    <location>
        <begin position="124"/>
        <end position="218"/>
    </location>
</feature>
<feature type="domain" description="Response regulatory" evidence="6">
    <location>
        <begin position="2"/>
        <end position="116"/>
    </location>
</feature>
<sequence>MRILLIEDNQSLAEGMVTALQRGGYAVDHAARGSEGIALAQAAIPDVIILDLGLPDLDGVEVLKRLRAKSIRSPVLILTARDDLPSKVQGLDAGADDYLTKPFAVDELLARLRALERRGGSGLSAEILIGDVAINLSSHTVARAGQEIKLSRREFSLLRALAERPGHILSREQLEDKLYSWGEEVSSNTVDVHIHNLRKKIYPEFIQTIRGVGYKLEAAGGA</sequence>
<evidence type="ECO:0000259" key="7">
    <source>
        <dbReference type="PROSITE" id="PS51755"/>
    </source>
</evidence>
<dbReference type="InterPro" id="IPR036388">
    <property type="entry name" value="WH-like_DNA-bd_sf"/>
</dbReference>
<gene>
    <name evidence="8" type="ORF">MJO52_18815</name>
</gene>
<dbReference type="SMART" id="SM00862">
    <property type="entry name" value="Trans_reg_C"/>
    <property type="match status" value="1"/>
</dbReference>
<keyword evidence="2 5" id="KW-0238">DNA-binding</keyword>
<dbReference type="Pfam" id="PF00072">
    <property type="entry name" value="Response_reg"/>
    <property type="match status" value="1"/>
</dbReference>
<dbReference type="InterPro" id="IPR001789">
    <property type="entry name" value="Sig_transdc_resp-reg_receiver"/>
</dbReference>
<dbReference type="EMBL" id="CP092418">
    <property type="protein sequence ID" value="USD21090.1"/>
    <property type="molecule type" value="Genomic_DNA"/>
</dbReference>
<dbReference type="RefSeq" id="WP_252083493.1">
    <property type="nucleotide sequence ID" value="NZ_CP092418.1"/>
</dbReference>
<dbReference type="InterPro" id="IPR001867">
    <property type="entry name" value="OmpR/PhoB-type_DNA-bd"/>
</dbReference>
<name>A0ABY4VE02_9GAMM</name>
<feature type="modified residue" description="4-aspartylphosphate" evidence="4">
    <location>
        <position position="51"/>
    </location>
</feature>
<dbReference type="PANTHER" id="PTHR48111:SF67">
    <property type="entry name" value="TRANSCRIPTIONAL REGULATORY PROTEIN TCTD"/>
    <property type="match status" value="1"/>
</dbReference>
<dbReference type="InterPro" id="IPR011006">
    <property type="entry name" value="CheY-like_superfamily"/>
</dbReference>
<evidence type="ECO:0000313" key="9">
    <source>
        <dbReference type="Proteomes" id="UP001055658"/>
    </source>
</evidence>
<dbReference type="CDD" id="cd17624">
    <property type="entry name" value="REC_OmpR_PmrA-like"/>
    <property type="match status" value="1"/>
</dbReference>
<evidence type="ECO:0000259" key="6">
    <source>
        <dbReference type="PROSITE" id="PS50110"/>
    </source>
</evidence>